<dbReference type="AlphaFoldDB" id="B6Q3W8"/>
<dbReference type="OrthoDB" id="4226328at2759"/>
<organism evidence="2 3">
    <name type="scientific">Talaromyces marneffei (strain ATCC 18224 / CBS 334.59 / QM 7333)</name>
    <name type="common">Penicillium marneffei</name>
    <dbReference type="NCBI Taxonomy" id="441960"/>
    <lineage>
        <taxon>Eukaryota</taxon>
        <taxon>Fungi</taxon>
        <taxon>Dikarya</taxon>
        <taxon>Ascomycota</taxon>
        <taxon>Pezizomycotina</taxon>
        <taxon>Eurotiomycetes</taxon>
        <taxon>Eurotiomycetidae</taxon>
        <taxon>Eurotiales</taxon>
        <taxon>Trichocomaceae</taxon>
        <taxon>Talaromyces</taxon>
        <taxon>Talaromyces sect. Talaromyces</taxon>
    </lineage>
</organism>
<gene>
    <name evidence="2" type="ORF">PMAA_020520</name>
</gene>
<feature type="region of interest" description="Disordered" evidence="1">
    <location>
        <begin position="75"/>
        <end position="142"/>
    </location>
</feature>
<dbReference type="HOGENOM" id="CLU_1856648_0_0_1"/>
<dbReference type="Proteomes" id="UP000001294">
    <property type="component" value="Unassembled WGS sequence"/>
</dbReference>
<accession>B6Q3W8</accession>
<evidence type="ECO:0000313" key="3">
    <source>
        <dbReference type="Proteomes" id="UP000001294"/>
    </source>
</evidence>
<evidence type="ECO:0000256" key="1">
    <source>
        <dbReference type="SAM" id="MobiDB-lite"/>
    </source>
</evidence>
<feature type="region of interest" description="Disordered" evidence="1">
    <location>
        <begin position="1"/>
        <end position="21"/>
    </location>
</feature>
<dbReference type="VEuPathDB" id="FungiDB:PMAA_020520"/>
<evidence type="ECO:0000313" key="2">
    <source>
        <dbReference type="EMBL" id="EEA27161.1"/>
    </source>
</evidence>
<dbReference type="PhylomeDB" id="B6Q3W8"/>
<proteinExistence type="predicted"/>
<keyword evidence="3" id="KW-1185">Reference proteome</keyword>
<protein>
    <submittedName>
        <fullName evidence="2">Uncharacterized protein</fullName>
    </submittedName>
</protein>
<name>B6Q3W8_TALMQ</name>
<reference evidence="3" key="1">
    <citation type="journal article" date="2015" name="Genome Announc.">
        <title>Genome sequence of the AIDS-associated pathogen Penicillium marneffei (ATCC18224) and its near taxonomic relative Talaromyces stipitatus (ATCC10500).</title>
        <authorList>
            <person name="Nierman W.C."/>
            <person name="Fedorova-Abrams N.D."/>
            <person name="Andrianopoulos A."/>
        </authorList>
    </citation>
    <scope>NUCLEOTIDE SEQUENCE [LARGE SCALE GENOMIC DNA]</scope>
    <source>
        <strain evidence="3">ATCC 18224 / CBS 334.59 / QM 7333</strain>
    </source>
</reference>
<dbReference type="EMBL" id="DS995899">
    <property type="protein sequence ID" value="EEA27161.1"/>
    <property type="molecule type" value="Genomic_DNA"/>
</dbReference>
<sequence>MGEKTDHLPFKPAQDSNSNDKDFDHRYEALVAASANMALTMLHRGRFLEDELSRAFNHVRTSNEFLEKFVQLLGSTDENRDDGQGRAGSWKEVAERVKSAVKGAGQRDDDIEGGQDDSEKEGSIVVKNETGESVGEPSNEEE</sequence>
<feature type="compositionally biased region" description="Acidic residues" evidence="1">
    <location>
        <begin position="109"/>
        <end position="119"/>
    </location>
</feature>